<proteinExistence type="inferred from homology"/>
<evidence type="ECO:0000256" key="9">
    <source>
        <dbReference type="ARBA" id="ARBA00022968"/>
    </source>
</evidence>
<dbReference type="Gene3D" id="3.90.550.10">
    <property type="entry name" value="Spore Coat Polysaccharide Biosynthesis Protein SpsA, Chain A"/>
    <property type="match status" value="1"/>
</dbReference>
<evidence type="ECO:0000256" key="4">
    <source>
        <dbReference type="ARBA" id="ARBA00012583"/>
    </source>
</evidence>
<gene>
    <name evidence="15" type="ORF">P280DRAFT_258118</name>
</gene>
<evidence type="ECO:0000256" key="3">
    <source>
        <dbReference type="ARBA" id="ARBA00006739"/>
    </source>
</evidence>
<keyword evidence="6" id="KW-0808">Transferase</keyword>
<comment type="pathway">
    <text evidence="2">Protein modification; protein glycosylation.</text>
</comment>
<keyword evidence="16" id="KW-1185">Reference proteome</keyword>
<evidence type="ECO:0000313" key="15">
    <source>
        <dbReference type="EMBL" id="KAF2634449.1"/>
    </source>
</evidence>
<dbReference type="PANTHER" id="PTHR10859">
    <property type="entry name" value="GLYCOSYL TRANSFERASE"/>
    <property type="match status" value="1"/>
</dbReference>
<comment type="similarity">
    <text evidence="3">Belongs to the glycosyltransferase 2 family.</text>
</comment>
<feature type="domain" description="Glycosyltransferase 2-like" evidence="14">
    <location>
        <begin position="116"/>
        <end position="294"/>
    </location>
</feature>
<name>A0A6A6RG65_9PLEO</name>
<evidence type="ECO:0000256" key="13">
    <source>
        <dbReference type="SAM" id="Phobius"/>
    </source>
</evidence>
<dbReference type="InterPro" id="IPR035518">
    <property type="entry name" value="DPG_synthase"/>
</dbReference>
<evidence type="ECO:0000256" key="7">
    <source>
        <dbReference type="ARBA" id="ARBA00022692"/>
    </source>
</evidence>
<evidence type="ECO:0000256" key="2">
    <source>
        <dbReference type="ARBA" id="ARBA00004922"/>
    </source>
</evidence>
<dbReference type="EC" id="2.4.1.117" evidence="4"/>
<feature type="transmembrane region" description="Helical" evidence="13">
    <location>
        <begin position="24"/>
        <end position="49"/>
    </location>
</feature>
<dbReference type="InterPro" id="IPR001173">
    <property type="entry name" value="Glyco_trans_2-like"/>
</dbReference>
<comment type="catalytic activity">
    <reaction evidence="12">
        <text>a di-trans,poly-cis-dolichyl phosphate + UDP-alpha-D-glucose = a di-trans,poly-cis-dolichyl beta-D-glucosyl phosphate + UDP</text>
        <dbReference type="Rhea" id="RHEA:15401"/>
        <dbReference type="Rhea" id="RHEA-COMP:19498"/>
        <dbReference type="Rhea" id="RHEA-COMP:19502"/>
        <dbReference type="ChEBI" id="CHEBI:57525"/>
        <dbReference type="ChEBI" id="CHEBI:57683"/>
        <dbReference type="ChEBI" id="CHEBI:58223"/>
        <dbReference type="ChEBI" id="CHEBI:58885"/>
        <dbReference type="EC" id="2.4.1.117"/>
    </reaction>
    <physiologicalReaction direction="left-to-right" evidence="12">
        <dbReference type="Rhea" id="RHEA:15402"/>
    </physiologicalReaction>
</comment>
<keyword evidence="10 13" id="KW-1133">Transmembrane helix</keyword>
<evidence type="ECO:0000256" key="12">
    <source>
        <dbReference type="ARBA" id="ARBA00045097"/>
    </source>
</evidence>
<evidence type="ECO:0000256" key="10">
    <source>
        <dbReference type="ARBA" id="ARBA00022989"/>
    </source>
</evidence>
<evidence type="ECO:0000259" key="14">
    <source>
        <dbReference type="Pfam" id="PF00535"/>
    </source>
</evidence>
<evidence type="ECO:0000256" key="8">
    <source>
        <dbReference type="ARBA" id="ARBA00022824"/>
    </source>
</evidence>
<dbReference type="CDD" id="cd04188">
    <property type="entry name" value="DPG_synthase"/>
    <property type="match status" value="1"/>
</dbReference>
<organism evidence="15 16">
    <name type="scientific">Massarina eburnea CBS 473.64</name>
    <dbReference type="NCBI Taxonomy" id="1395130"/>
    <lineage>
        <taxon>Eukaryota</taxon>
        <taxon>Fungi</taxon>
        <taxon>Dikarya</taxon>
        <taxon>Ascomycota</taxon>
        <taxon>Pezizomycotina</taxon>
        <taxon>Dothideomycetes</taxon>
        <taxon>Pleosporomycetidae</taxon>
        <taxon>Pleosporales</taxon>
        <taxon>Massarineae</taxon>
        <taxon>Massarinaceae</taxon>
        <taxon>Massarina</taxon>
    </lineage>
</organism>
<keyword evidence="8" id="KW-0256">Endoplasmic reticulum</keyword>
<evidence type="ECO:0000256" key="11">
    <source>
        <dbReference type="ARBA" id="ARBA00023136"/>
    </source>
</evidence>
<comment type="subcellular location">
    <subcellularLocation>
        <location evidence="1">Endoplasmic reticulum membrane</location>
        <topology evidence="1">Single-pass membrane protein</topology>
    </subcellularLocation>
</comment>
<dbReference type="SUPFAM" id="SSF53448">
    <property type="entry name" value="Nucleotide-diphospho-sugar transferases"/>
    <property type="match status" value="1"/>
</dbReference>
<dbReference type="InterPro" id="IPR029044">
    <property type="entry name" value="Nucleotide-diphossugar_trans"/>
</dbReference>
<reference evidence="15" key="1">
    <citation type="journal article" date="2020" name="Stud. Mycol.">
        <title>101 Dothideomycetes genomes: a test case for predicting lifestyles and emergence of pathogens.</title>
        <authorList>
            <person name="Haridas S."/>
            <person name="Albert R."/>
            <person name="Binder M."/>
            <person name="Bloem J."/>
            <person name="Labutti K."/>
            <person name="Salamov A."/>
            <person name="Andreopoulos B."/>
            <person name="Baker S."/>
            <person name="Barry K."/>
            <person name="Bills G."/>
            <person name="Bluhm B."/>
            <person name="Cannon C."/>
            <person name="Castanera R."/>
            <person name="Culley D."/>
            <person name="Daum C."/>
            <person name="Ezra D."/>
            <person name="Gonzalez J."/>
            <person name="Henrissat B."/>
            <person name="Kuo A."/>
            <person name="Liang C."/>
            <person name="Lipzen A."/>
            <person name="Lutzoni F."/>
            <person name="Magnuson J."/>
            <person name="Mondo S."/>
            <person name="Nolan M."/>
            <person name="Ohm R."/>
            <person name="Pangilinan J."/>
            <person name="Park H.-J."/>
            <person name="Ramirez L."/>
            <person name="Alfaro M."/>
            <person name="Sun H."/>
            <person name="Tritt A."/>
            <person name="Yoshinaga Y."/>
            <person name="Zwiers L.-H."/>
            <person name="Turgeon B."/>
            <person name="Goodwin S."/>
            <person name="Spatafora J."/>
            <person name="Crous P."/>
            <person name="Grigoriev I."/>
        </authorList>
    </citation>
    <scope>NUCLEOTIDE SEQUENCE</scope>
    <source>
        <strain evidence="15">CBS 473.64</strain>
    </source>
</reference>
<sequence length="403" mass="44387">MNKPYTLDNARAWSSLPVEMPPTWALGVAVFCLCCALVFWAYMAIHLLAPVPRASRRSEKQFITMLPDGTRSDAKELPCWIDTWSAAKEAASKKAGPGQVVVPPQMPIEDAELFMSVVVPAYNEEERLIGMLEEAVDYLQTEFGGAHDAGLEAEKGKEGKGWEIVLVSDGSTDKTVDRALEFAKEHQLSLHQKPRSGPWAKGLTHGDNIPHGSIRVVQLEENRGKGGAVTHGMRHVRGRYVVFADADGASRFSDLGKLVEGCQSIEDKEGRGVAIGSRAHLVGSEAVVKRSKLRNFLMHSFHLLLRLMTPPATASIKDTQCGFKLFSRPSLAYIIPYMHSEGWIFDVEMLMLAESADIAMIEVAIGWKEVTGSKLNVVWDSLGMAWGLAILRAAWTLGVYKRD</sequence>
<dbReference type="EMBL" id="MU006829">
    <property type="protein sequence ID" value="KAF2634449.1"/>
    <property type="molecule type" value="Genomic_DNA"/>
</dbReference>
<dbReference type="Pfam" id="PF00535">
    <property type="entry name" value="Glycos_transf_2"/>
    <property type="match status" value="1"/>
</dbReference>
<dbReference type="OrthoDB" id="3784at2759"/>
<dbReference type="PANTHER" id="PTHR10859:SF91">
    <property type="entry name" value="DOLICHYL-PHOSPHATE BETA-GLUCOSYLTRANSFERASE"/>
    <property type="match status" value="1"/>
</dbReference>
<evidence type="ECO:0000256" key="6">
    <source>
        <dbReference type="ARBA" id="ARBA00022679"/>
    </source>
</evidence>
<dbReference type="GO" id="GO:0005789">
    <property type="term" value="C:endoplasmic reticulum membrane"/>
    <property type="evidence" value="ECO:0007669"/>
    <property type="project" value="UniProtKB-SubCell"/>
</dbReference>
<keyword evidence="11 13" id="KW-0472">Membrane</keyword>
<protein>
    <recommendedName>
        <fullName evidence="4">dolichyl-phosphate beta-glucosyltransferase</fullName>
        <ecNumber evidence="4">2.4.1.117</ecNumber>
    </recommendedName>
</protein>
<dbReference type="GO" id="GO:0004581">
    <property type="term" value="F:dolichyl-phosphate beta-glucosyltransferase activity"/>
    <property type="evidence" value="ECO:0007669"/>
    <property type="project" value="UniProtKB-EC"/>
</dbReference>
<dbReference type="Proteomes" id="UP000799753">
    <property type="component" value="Unassembled WGS sequence"/>
</dbReference>
<accession>A0A6A6RG65</accession>
<dbReference type="FunFam" id="3.90.550.10:FF:000143">
    <property type="entry name" value="Dolichyl-phosphate beta-glucosyltransferase, putative"/>
    <property type="match status" value="1"/>
</dbReference>
<evidence type="ECO:0000313" key="16">
    <source>
        <dbReference type="Proteomes" id="UP000799753"/>
    </source>
</evidence>
<dbReference type="AlphaFoldDB" id="A0A6A6RG65"/>
<keyword evidence="7 13" id="KW-0812">Transmembrane</keyword>
<dbReference type="GO" id="GO:0006487">
    <property type="term" value="P:protein N-linked glycosylation"/>
    <property type="evidence" value="ECO:0007669"/>
    <property type="project" value="TreeGrafter"/>
</dbReference>
<keyword evidence="9" id="KW-0735">Signal-anchor</keyword>
<evidence type="ECO:0000256" key="5">
    <source>
        <dbReference type="ARBA" id="ARBA00022676"/>
    </source>
</evidence>
<keyword evidence="5" id="KW-0328">Glycosyltransferase</keyword>
<evidence type="ECO:0000256" key="1">
    <source>
        <dbReference type="ARBA" id="ARBA00004389"/>
    </source>
</evidence>